<dbReference type="Proteomes" id="UP000230821">
    <property type="component" value="Unassembled WGS sequence"/>
</dbReference>
<keyword evidence="3 6" id="KW-0812">Transmembrane</keyword>
<dbReference type="EMBL" id="PDSK01000096">
    <property type="protein sequence ID" value="PIE33635.1"/>
    <property type="molecule type" value="Genomic_DNA"/>
</dbReference>
<name>A0A2G6KDD0_9BACT</name>
<evidence type="ECO:0000256" key="3">
    <source>
        <dbReference type="ARBA" id="ARBA00022692"/>
    </source>
</evidence>
<feature type="transmembrane region" description="Helical" evidence="6">
    <location>
        <begin position="44"/>
        <end position="65"/>
    </location>
</feature>
<keyword evidence="4 6" id="KW-1133">Transmembrane helix</keyword>
<sequence>MSHTFMKNINSKKLFDNLGAFIALIILVIVMSFLSPAFLQPQNILNILVHISTIAIMGIGMTFVILTSGIDLSVGSLAAFTALIMAVLMKAGVPVWAAILIGAVAGALQGWLNGAIIALIKVPPFIVTLGMMSIARGGAFTISSGRPVYTFPEAFPAIAGNFLGIPIPVFIMVVMYVIAWYILSSTRFGRYVYALGGNETVCQLAGINVKVVKQAVYVISGLCCAAASVITTARLDSAVPVAFMGAELDAIAAVIIGGTSLAGGQGSLIGTIIGALIMGVVGNGLNLLIVPQGAQRIIKGAIIVIAVIIDIMRKRKKQ</sequence>
<feature type="transmembrane region" description="Helical" evidence="6">
    <location>
        <begin position="268"/>
        <end position="290"/>
    </location>
</feature>
<dbReference type="InterPro" id="IPR001851">
    <property type="entry name" value="ABC_transp_permease"/>
</dbReference>
<protein>
    <submittedName>
        <fullName evidence="7">Ribose ABC transporter permease</fullName>
    </submittedName>
</protein>
<gene>
    <name evidence="7" type="ORF">CSA56_11005</name>
</gene>
<comment type="subcellular location">
    <subcellularLocation>
        <location evidence="1">Cell membrane</location>
        <topology evidence="1">Multi-pass membrane protein</topology>
    </subcellularLocation>
</comment>
<feature type="transmembrane region" description="Helical" evidence="6">
    <location>
        <begin position="20"/>
        <end position="38"/>
    </location>
</feature>
<dbReference type="GO" id="GO:0005886">
    <property type="term" value="C:plasma membrane"/>
    <property type="evidence" value="ECO:0007669"/>
    <property type="project" value="UniProtKB-SubCell"/>
</dbReference>
<organism evidence="7 8">
    <name type="scientific">candidate division KSB3 bacterium</name>
    <dbReference type="NCBI Taxonomy" id="2044937"/>
    <lineage>
        <taxon>Bacteria</taxon>
        <taxon>candidate division KSB3</taxon>
    </lineage>
</organism>
<dbReference type="PANTHER" id="PTHR32196">
    <property type="entry name" value="ABC TRANSPORTER PERMEASE PROTEIN YPHD-RELATED-RELATED"/>
    <property type="match status" value="1"/>
</dbReference>
<evidence type="ECO:0000256" key="1">
    <source>
        <dbReference type="ARBA" id="ARBA00004651"/>
    </source>
</evidence>
<feature type="transmembrane region" description="Helical" evidence="6">
    <location>
        <begin position="162"/>
        <end position="183"/>
    </location>
</feature>
<evidence type="ECO:0000313" key="7">
    <source>
        <dbReference type="EMBL" id="PIE33635.1"/>
    </source>
</evidence>
<reference evidence="7 8" key="1">
    <citation type="submission" date="2017-10" db="EMBL/GenBank/DDBJ databases">
        <title>Novel microbial diversity and functional potential in the marine mammal oral microbiome.</title>
        <authorList>
            <person name="Dudek N.K."/>
            <person name="Sun C.L."/>
            <person name="Burstein D."/>
            <person name="Kantor R.S."/>
            <person name="Aliaga Goltsman D.S."/>
            <person name="Bik E.M."/>
            <person name="Thomas B.C."/>
            <person name="Banfield J.F."/>
            <person name="Relman D.A."/>
        </authorList>
    </citation>
    <scope>NUCLEOTIDE SEQUENCE [LARGE SCALE GENOMIC DNA]</scope>
    <source>
        <strain evidence="7">DOLJORAL78_47_16</strain>
    </source>
</reference>
<evidence type="ECO:0000256" key="5">
    <source>
        <dbReference type="ARBA" id="ARBA00023136"/>
    </source>
</evidence>
<feature type="transmembrane region" description="Helical" evidence="6">
    <location>
        <begin position="215"/>
        <end position="235"/>
    </location>
</feature>
<proteinExistence type="predicted"/>
<keyword evidence="2" id="KW-1003">Cell membrane</keyword>
<dbReference type="PANTHER" id="PTHR32196:SF72">
    <property type="entry name" value="RIBOSE IMPORT PERMEASE PROTEIN RBSC"/>
    <property type="match status" value="1"/>
</dbReference>
<evidence type="ECO:0000256" key="6">
    <source>
        <dbReference type="SAM" id="Phobius"/>
    </source>
</evidence>
<dbReference type="GO" id="GO:0022857">
    <property type="term" value="F:transmembrane transporter activity"/>
    <property type="evidence" value="ECO:0007669"/>
    <property type="project" value="InterPro"/>
</dbReference>
<accession>A0A2G6KDD0</accession>
<comment type="caution">
    <text evidence="7">The sequence shown here is derived from an EMBL/GenBank/DDBJ whole genome shotgun (WGS) entry which is preliminary data.</text>
</comment>
<keyword evidence="5 6" id="KW-0472">Membrane</keyword>
<dbReference type="CDD" id="cd06579">
    <property type="entry name" value="TM_PBP1_transp_AraH_like"/>
    <property type="match status" value="1"/>
</dbReference>
<evidence type="ECO:0000256" key="2">
    <source>
        <dbReference type="ARBA" id="ARBA00022475"/>
    </source>
</evidence>
<evidence type="ECO:0000313" key="8">
    <source>
        <dbReference type="Proteomes" id="UP000230821"/>
    </source>
</evidence>
<dbReference type="Pfam" id="PF02653">
    <property type="entry name" value="BPD_transp_2"/>
    <property type="match status" value="1"/>
</dbReference>
<evidence type="ECO:0000256" key="4">
    <source>
        <dbReference type="ARBA" id="ARBA00022989"/>
    </source>
</evidence>
<dbReference type="AlphaFoldDB" id="A0A2G6KDD0"/>